<protein>
    <submittedName>
        <fullName evidence="4">Pilus assembly protein</fullName>
    </submittedName>
</protein>
<dbReference type="Pfam" id="PF07811">
    <property type="entry name" value="TadE"/>
    <property type="match status" value="1"/>
</dbReference>
<feature type="compositionally biased region" description="Low complexity" evidence="1">
    <location>
        <begin position="1"/>
        <end position="11"/>
    </location>
</feature>
<proteinExistence type="predicted"/>
<keyword evidence="2" id="KW-1133">Transmembrane helix</keyword>
<dbReference type="EMBL" id="DYUK01000199">
    <property type="protein sequence ID" value="HJG80592.1"/>
    <property type="molecule type" value="Genomic_DNA"/>
</dbReference>
<dbReference type="AlphaFoldDB" id="A0A921SP62"/>
<keyword evidence="2" id="KW-0812">Transmembrane</keyword>
<feature type="transmembrane region" description="Helical" evidence="2">
    <location>
        <begin position="34"/>
        <end position="55"/>
    </location>
</feature>
<evidence type="ECO:0000256" key="1">
    <source>
        <dbReference type="SAM" id="MobiDB-lite"/>
    </source>
</evidence>
<reference evidence="4" key="1">
    <citation type="journal article" date="2021" name="PeerJ">
        <title>Extensive microbial diversity within the chicken gut microbiome revealed by metagenomics and culture.</title>
        <authorList>
            <person name="Gilroy R."/>
            <person name="Ravi A."/>
            <person name="Getino M."/>
            <person name="Pursley I."/>
            <person name="Horton D.L."/>
            <person name="Alikhan N.F."/>
            <person name="Baker D."/>
            <person name="Gharbi K."/>
            <person name="Hall N."/>
            <person name="Watson M."/>
            <person name="Adriaenssens E.M."/>
            <person name="Foster-Nyarko E."/>
            <person name="Jarju S."/>
            <person name="Secka A."/>
            <person name="Antonio M."/>
            <person name="Oren A."/>
            <person name="Chaudhuri R.R."/>
            <person name="La Ragione R."/>
            <person name="Hildebrand F."/>
            <person name="Pallen M.J."/>
        </authorList>
    </citation>
    <scope>NUCLEOTIDE SEQUENCE</scope>
    <source>
        <strain evidence="4">ChiGjej5B5-7349</strain>
    </source>
</reference>
<gene>
    <name evidence="4" type="ORF">K8V08_09305</name>
</gene>
<evidence type="ECO:0000313" key="5">
    <source>
        <dbReference type="Proteomes" id="UP000784435"/>
    </source>
</evidence>
<reference evidence="4" key="2">
    <citation type="submission" date="2021-09" db="EMBL/GenBank/DDBJ databases">
        <authorList>
            <person name="Gilroy R."/>
        </authorList>
    </citation>
    <scope>NUCLEOTIDE SEQUENCE</scope>
    <source>
        <strain evidence="4">ChiGjej5B5-7349</strain>
    </source>
</reference>
<accession>A0A921SP62</accession>
<dbReference type="InterPro" id="IPR012495">
    <property type="entry name" value="TadE-like_dom"/>
</dbReference>
<organism evidence="4 5">
    <name type="scientific">Brevibacterium senegalense</name>
    <dbReference type="NCBI Taxonomy" id="1033736"/>
    <lineage>
        <taxon>Bacteria</taxon>
        <taxon>Bacillati</taxon>
        <taxon>Actinomycetota</taxon>
        <taxon>Actinomycetes</taxon>
        <taxon>Micrococcales</taxon>
        <taxon>Brevibacteriaceae</taxon>
        <taxon>Brevibacterium</taxon>
    </lineage>
</organism>
<feature type="domain" description="TadE-like" evidence="3">
    <location>
        <begin position="28"/>
        <end position="70"/>
    </location>
</feature>
<keyword evidence="2" id="KW-0472">Membrane</keyword>
<evidence type="ECO:0000313" key="4">
    <source>
        <dbReference type="EMBL" id="HJG80592.1"/>
    </source>
</evidence>
<feature type="region of interest" description="Disordered" evidence="1">
    <location>
        <begin position="1"/>
        <end position="26"/>
    </location>
</feature>
<sequence>MGAERTTASTGRPGGRSGRRSGQRSDSGSAVAEFVMVSALLALVFAALLQIGLALHVRNTVVDSAIAGARMAAAADRTEADGAQHTATLIAAAVSERYAQDIRVDTTQSGPQDLITVTVRVPVPVVGFAGVGQTWELTGRAFAEDTGL</sequence>
<dbReference type="Proteomes" id="UP000784435">
    <property type="component" value="Unassembled WGS sequence"/>
</dbReference>
<evidence type="ECO:0000256" key="2">
    <source>
        <dbReference type="SAM" id="Phobius"/>
    </source>
</evidence>
<comment type="caution">
    <text evidence="4">The sequence shown here is derived from an EMBL/GenBank/DDBJ whole genome shotgun (WGS) entry which is preliminary data.</text>
</comment>
<name>A0A921SP62_9MICO</name>
<evidence type="ECO:0000259" key="3">
    <source>
        <dbReference type="Pfam" id="PF07811"/>
    </source>
</evidence>